<dbReference type="GO" id="GO:0005524">
    <property type="term" value="F:ATP binding"/>
    <property type="evidence" value="ECO:0007669"/>
    <property type="project" value="UniProtKB-KW"/>
</dbReference>
<dbReference type="Pfam" id="PF02518">
    <property type="entry name" value="HATPase_c"/>
    <property type="match status" value="1"/>
</dbReference>
<proteinExistence type="predicted"/>
<keyword evidence="5" id="KW-0547">Nucleotide-binding</keyword>
<sequence length="328" mass="34742">MSERLANSARQQENLDFSTVVPLVAGAIPAADRPRRRGGVRFPGSPAAPAGFSEEHKGERQLREHAAELDEAREEIKRHVARELHDGLGAELTATRFALANVEHALSAGGDVAAAATAALALAQQSLEAACEAGRRLIQDLHEPNVEGGIVSALAEWTRAFSERTGLATSFVCAADVRLTQLPPEAALAVMRVAQEALNNVAKHADASRADIRIQTDAKRLMLVIEDDGRGMPPRARHAGAPESINARGFGLPGMRARCEGFGGAVRIASRLRDDASGPYGAWPADTTAPAGRSGTTVRAHFLWAAMAHERGATAGLRSASTRVTRAR</sequence>
<dbReference type="SUPFAM" id="SSF55874">
    <property type="entry name" value="ATPase domain of HSP90 chaperone/DNA topoisomerase II/histidine kinase"/>
    <property type="match status" value="1"/>
</dbReference>
<accession>A0A3D8JZR2</accession>
<dbReference type="PANTHER" id="PTHR24421">
    <property type="entry name" value="NITRATE/NITRITE SENSOR PROTEIN NARX-RELATED"/>
    <property type="match status" value="1"/>
</dbReference>
<keyword evidence="6 11" id="KW-0418">Kinase</keyword>
<name>A0A3D8JZR2_9BURK</name>
<dbReference type="GO" id="GO:0000155">
    <property type="term" value="F:phosphorelay sensor kinase activity"/>
    <property type="evidence" value="ECO:0007669"/>
    <property type="project" value="InterPro"/>
</dbReference>
<dbReference type="Gene3D" id="3.30.565.10">
    <property type="entry name" value="Histidine kinase-like ATPase, C-terminal domain"/>
    <property type="match status" value="1"/>
</dbReference>
<evidence type="ECO:0000256" key="3">
    <source>
        <dbReference type="ARBA" id="ARBA00022553"/>
    </source>
</evidence>
<dbReference type="Pfam" id="PF07730">
    <property type="entry name" value="HisKA_3"/>
    <property type="match status" value="1"/>
</dbReference>
<evidence type="ECO:0000256" key="9">
    <source>
        <dbReference type="SAM" id="MobiDB-lite"/>
    </source>
</evidence>
<gene>
    <name evidence="11" type="ORF">DWV00_13495</name>
</gene>
<evidence type="ECO:0000313" key="12">
    <source>
        <dbReference type="Proteomes" id="UP000256838"/>
    </source>
</evidence>
<evidence type="ECO:0000259" key="10">
    <source>
        <dbReference type="SMART" id="SM00387"/>
    </source>
</evidence>
<feature type="region of interest" description="Disordered" evidence="9">
    <location>
        <begin position="34"/>
        <end position="64"/>
    </location>
</feature>
<evidence type="ECO:0000256" key="4">
    <source>
        <dbReference type="ARBA" id="ARBA00022679"/>
    </source>
</evidence>
<dbReference type="AlphaFoldDB" id="A0A3D8JZR2"/>
<keyword evidence="4" id="KW-0808">Transferase</keyword>
<dbReference type="CDD" id="cd16917">
    <property type="entry name" value="HATPase_UhpB-NarQ-NarX-like"/>
    <property type="match status" value="1"/>
</dbReference>
<organism evidence="11 12">
    <name type="scientific">Trinickia dinghuensis</name>
    <dbReference type="NCBI Taxonomy" id="2291023"/>
    <lineage>
        <taxon>Bacteria</taxon>
        <taxon>Pseudomonadati</taxon>
        <taxon>Pseudomonadota</taxon>
        <taxon>Betaproteobacteria</taxon>
        <taxon>Burkholderiales</taxon>
        <taxon>Burkholderiaceae</taxon>
        <taxon>Trinickia</taxon>
    </lineage>
</organism>
<keyword evidence="7" id="KW-0067">ATP-binding</keyword>
<dbReference type="PANTHER" id="PTHR24421:SF10">
    <property type="entry name" value="NITRATE_NITRITE SENSOR PROTEIN NARQ"/>
    <property type="match status" value="1"/>
</dbReference>
<dbReference type="Gene3D" id="1.20.5.1930">
    <property type="match status" value="1"/>
</dbReference>
<keyword evidence="8" id="KW-0902">Two-component regulatory system</keyword>
<comment type="caution">
    <text evidence="11">The sequence shown here is derived from an EMBL/GenBank/DDBJ whole genome shotgun (WGS) entry which is preliminary data.</text>
</comment>
<dbReference type="InterPro" id="IPR011712">
    <property type="entry name" value="Sig_transdc_His_kin_sub3_dim/P"/>
</dbReference>
<evidence type="ECO:0000256" key="1">
    <source>
        <dbReference type="ARBA" id="ARBA00000085"/>
    </source>
</evidence>
<comment type="catalytic activity">
    <reaction evidence="1">
        <text>ATP + protein L-histidine = ADP + protein N-phospho-L-histidine.</text>
        <dbReference type="EC" id="2.7.13.3"/>
    </reaction>
</comment>
<evidence type="ECO:0000256" key="6">
    <source>
        <dbReference type="ARBA" id="ARBA00022777"/>
    </source>
</evidence>
<reference evidence="11 12" key="1">
    <citation type="submission" date="2018-08" db="EMBL/GenBank/DDBJ databases">
        <title>Paraburkholderia sp. DHOM06 isolated from forest soil.</title>
        <authorList>
            <person name="Gao Z.-H."/>
            <person name="Qiu L.-H."/>
        </authorList>
    </citation>
    <scope>NUCLEOTIDE SEQUENCE [LARGE SCALE GENOMIC DNA]</scope>
    <source>
        <strain evidence="11 12">DHOM06</strain>
    </source>
</reference>
<dbReference type="GO" id="GO:0046983">
    <property type="term" value="F:protein dimerization activity"/>
    <property type="evidence" value="ECO:0007669"/>
    <property type="project" value="InterPro"/>
</dbReference>
<feature type="compositionally biased region" description="Basic and acidic residues" evidence="9">
    <location>
        <begin position="53"/>
        <end position="64"/>
    </location>
</feature>
<feature type="domain" description="Histidine kinase/HSP90-like ATPase" evidence="10">
    <location>
        <begin position="185"/>
        <end position="306"/>
    </location>
</feature>
<keyword evidence="12" id="KW-1185">Reference proteome</keyword>
<evidence type="ECO:0000256" key="7">
    <source>
        <dbReference type="ARBA" id="ARBA00022840"/>
    </source>
</evidence>
<evidence type="ECO:0000313" key="11">
    <source>
        <dbReference type="EMBL" id="RDU98322.1"/>
    </source>
</evidence>
<evidence type="ECO:0000256" key="8">
    <source>
        <dbReference type="ARBA" id="ARBA00023012"/>
    </source>
</evidence>
<dbReference type="GO" id="GO:0016020">
    <property type="term" value="C:membrane"/>
    <property type="evidence" value="ECO:0007669"/>
    <property type="project" value="InterPro"/>
</dbReference>
<dbReference type="EMBL" id="QRGA01000007">
    <property type="protein sequence ID" value="RDU98322.1"/>
    <property type="molecule type" value="Genomic_DNA"/>
</dbReference>
<dbReference type="InterPro" id="IPR036890">
    <property type="entry name" value="HATPase_C_sf"/>
</dbReference>
<dbReference type="InterPro" id="IPR050482">
    <property type="entry name" value="Sensor_HK_TwoCompSys"/>
</dbReference>
<dbReference type="OrthoDB" id="9782588at2"/>
<dbReference type="SMART" id="SM00387">
    <property type="entry name" value="HATPase_c"/>
    <property type="match status" value="1"/>
</dbReference>
<dbReference type="Proteomes" id="UP000256838">
    <property type="component" value="Unassembled WGS sequence"/>
</dbReference>
<dbReference type="InterPro" id="IPR003594">
    <property type="entry name" value="HATPase_dom"/>
</dbReference>
<keyword evidence="3" id="KW-0597">Phosphoprotein</keyword>
<dbReference type="EC" id="2.7.13.3" evidence="2"/>
<evidence type="ECO:0000256" key="2">
    <source>
        <dbReference type="ARBA" id="ARBA00012438"/>
    </source>
</evidence>
<evidence type="ECO:0000256" key="5">
    <source>
        <dbReference type="ARBA" id="ARBA00022741"/>
    </source>
</evidence>
<protein>
    <recommendedName>
        <fullName evidence="2">histidine kinase</fullName>
        <ecNumber evidence="2">2.7.13.3</ecNumber>
    </recommendedName>
</protein>